<organism evidence="2 3">
    <name type="scientific">Streptomyces fructofermentans</name>
    <dbReference type="NCBI Taxonomy" id="152141"/>
    <lineage>
        <taxon>Bacteria</taxon>
        <taxon>Bacillati</taxon>
        <taxon>Actinomycetota</taxon>
        <taxon>Actinomycetes</taxon>
        <taxon>Kitasatosporales</taxon>
        <taxon>Streptomycetaceae</taxon>
        <taxon>Streptomyces</taxon>
    </lineage>
</organism>
<gene>
    <name evidence="2" type="ORF">GCM10010515_33700</name>
</gene>
<reference evidence="2" key="2">
    <citation type="submission" date="2020-09" db="EMBL/GenBank/DDBJ databases">
        <authorList>
            <person name="Sun Q."/>
            <person name="Ohkuma M."/>
        </authorList>
    </citation>
    <scope>NUCLEOTIDE SEQUENCE</scope>
    <source>
        <strain evidence="2">JCM 4956</strain>
    </source>
</reference>
<dbReference type="InterPro" id="IPR044058">
    <property type="entry name" value="Lipoprotein_23"/>
</dbReference>
<keyword evidence="3" id="KW-1185">Reference proteome</keyword>
<accession>A0A918KJA2</accession>
<evidence type="ECO:0000313" key="2">
    <source>
        <dbReference type="EMBL" id="GGX63297.1"/>
    </source>
</evidence>
<evidence type="ECO:0008006" key="4">
    <source>
        <dbReference type="Google" id="ProtNLM"/>
    </source>
</evidence>
<sequence length="214" mass="21998">MRGAGLGVVPAALLLTAVTGCSGEPAQDRPADSAAPSRKQDPAGSASEKAVAKGGSLGGPGSPCPLPVAFDLAAGWKAEPVASGEDELGLLEQGTVTLVCEVDAKPAGHIGFLRVWKGGEKGEDARTALKAFVEDEADKRGDEKYSDLTLDGLAAAEVSYVNTSELVDEPKRERALAVATPKGVVVLHLGGLDTEEHEDMLPAYLLARKSLKSG</sequence>
<dbReference type="AlphaFoldDB" id="A0A918KJA2"/>
<reference evidence="2" key="1">
    <citation type="journal article" date="2014" name="Int. J. Syst. Evol. Microbiol.">
        <title>Complete genome sequence of Corynebacterium casei LMG S-19264T (=DSM 44701T), isolated from a smear-ripened cheese.</title>
        <authorList>
            <consortium name="US DOE Joint Genome Institute (JGI-PGF)"/>
            <person name="Walter F."/>
            <person name="Albersmeier A."/>
            <person name="Kalinowski J."/>
            <person name="Ruckert C."/>
        </authorList>
    </citation>
    <scope>NUCLEOTIDE SEQUENCE</scope>
    <source>
        <strain evidence="2">JCM 4956</strain>
    </source>
</reference>
<dbReference type="Pfam" id="PF18966">
    <property type="entry name" value="Lipoprotein_23"/>
    <property type="match status" value="1"/>
</dbReference>
<feature type="region of interest" description="Disordered" evidence="1">
    <location>
        <begin position="22"/>
        <end position="58"/>
    </location>
</feature>
<evidence type="ECO:0000256" key="1">
    <source>
        <dbReference type="SAM" id="MobiDB-lite"/>
    </source>
</evidence>
<proteinExistence type="predicted"/>
<dbReference type="Proteomes" id="UP000645555">
    <property type="component" value="Unassembled WGS sequence"/>
</dbReference>
<evidence type="ECO:0000313" key="3">
    <source>
        <dbReference type="Proteomes" id="UP000645555"/>
    </source>
</evidence>
<dbReference type="PROSITE" id="PS51257">
    <property type="entry name" value="PROKAR_LIPOPROTEIN"/>
    <property type="match status" value="1"/>
</dbReference>
<dbReference type="EMBL" id="BMWD01000010">
    <property type="protein sequence ID" value="GGX63297.1"/>
    <property type="molecule type" value="Genomic_DNA"/>
</dbReference>
<name>A0A918KJA2_9ACTN</name>
<protein>
    <recommendedName>
        <fullName evidence="4">Lipoprotein</fullName>
    </recommendedName>
</protein>
<comment type="caution">
    <text evidence="2">The sequence shown here is derived from an EMBL/GenBank/DDBJ whole genome shotgun (WGS) entry which is preliminary data.</text>
</comment>